<dbReference type="OrthoDB" id="3698952at2"/>
<gene>
    <name evidence="1" type="ORF">C7C46_27545</name>
</gene>
<keyword evidence="2" id="KW-1185">Reference proteome</keyword>
<evidence type="ECO:0000313" key="2">
    <source>
        <dbReference type="Proteomes" id="UP000248039"/>
    </source>
</evidence>
<dbReference type="RefSeq" id="WP_110672660.1">
    <property type="nucleotide sequence ID" value="NZ_PYBW01000122.1"/>
</dbReference>
<organism evidence="1 2">
    <name type="scientific">Streptomyces tateyamensis</name>
    <dbReference type="NCBI Taxonomy" id="565073"/>
    <lineage>
        <taxon>Bacteria</taxon>
        <taxon>Bacillati</taxon>
        <taxon>Actinomycetota</taxon>
        <taxon>Actinomycetes</taxon>
        <taxon>Kitasatosporales</taxon>
        <taxon>Streptomycetaceae</taxon>
        <taxon>Streptomyces</taxon>
    </lineage>
</organism>
<accession>A0A2V4MV42</accession>
<dbReference type="AlphaFoldDB" id="A0A2V4MV42"/>
<comment type="caution">
    <text evidence="1">The sequence shown here is derived from an EMBL/GenBank/DDBJ whole genome shotgun (WGS) entry which is preliminary data.</text>
</comment>
<protein>
    <recommendedName>
        <fullName evidence="3">SMI1/KNR4 family protein</fullName>
    </recommendedName>
</protein>
<evidence type="ECO:0000313" key="1">
    <source>
        <dbReference type="EMBL" id="PYC70166.1"/>
    </source>
</evidence>
<proteinExistence type="predicted"/>
<evidence type="ECO:0008006" key="3">
    <source>
        <dbReference type="Google" id="ProtNLM"/>
    </source>
</evidence>
<sequence length="239" mass="26490">MVTGPDVAAALRGGVPARRRAWELVRWFAAEWVGRPLQVGDGYGEAELAAEEVRLGFALPAALREGYALFGRRDDLVRRNDPLRPLPGLWYDAVYGGLLGFRDENQGCTGWAVALGHGEADDPPVWVDSDQGWVQFLPRLSQAWVELVLSETLFAERGAYNACELPAAKAAGLAGYSRVELPDHPMWTGAEESPVRWYAAPGRLLRRDGVADLCWMHARGRTDADLDRVRADFPVRWAH</sequence>
<reference evidence="1 2" key="1">
    <citation type="submission" date="2018-03" db="EMBL/GenBank/DDBJ databases">
        <title>Bioinformatic expansion and discovery of thiopeptide antibiotics.</title>
        <authorList>
            <person name="Schwalen C.J."/>
            <person name="Hudson G.A."/>
            <person name="Mitchell D.A."/>
        </authorList>
    </citation>
    <scope>NUCLEOTIDE SEQUENCE [LARGE SCALE GENOMIC DNA]</scope>
    <source>
        <strain evidence="1 2">ATCC 21389</strain>
    </source>
</reference>
<dbReference type="Proteomes" id="UP000248039">
    <property type="component" value="Unassembled WGS sequence"/>
</dbReference>
<dbReference type="EMBL" id="PYBW01000122">
    <property type="protein sequence ID" value="PYC70166.1"/>
    <property type="molecule type" value="Genomic_DNA"/>
</dbReference>
<name>A0A2V4MV42_9ACTN</name>